<evidence type="ECO:0000313" key="3">
    <source>
        <dbReference type="EMBL" id="GAA1756445.1"/>
    </source>
</evidence>
<dbReference type="InterPro" id="IPR002347">
    <property type="entry name" value="SDR_fam"/>
</dbReference>
<protein>
    <recommendedName>
        <fullName evidence="5">SDR family oxidoreductase</fullName>
    </recommendedName>
</protein>
<sequence>MKAEIPAMLKTGGGSNINMSSALGLTALPGQAAYIASKHGVIGLTKAAALEYSPQGIRVNAVLPGLIDTAMVQDIERQQPGFIDGLVSVHPIGRLGTPRAIAETVAWLASDASAFVTGASFSIDGGYTAR</sequence>
<dbReference type="Pfam" id="PF13561">
    <property type="entry name" value="adh_short_C2"/>
    <property type="match status" value="1"/>
</dbReference>
<evidence type="ECO:0000313" key="4">
    <source>
        <dbReference type="Proteomes" id="UP001500506"/>
    </source>
</evidence>
<evidence type="ECO:0008006" key="5">
    <source>
        <dbReference type="Google" id="ProtNLM"/>
    </source>
</evidence>
<evidence type="ECO:0000256" key="1">
    <source>
        <dbReference type="ARBA" id="ARBA00006484"/>
    </source>
</evidence>
<keyword evidence="4" id="KW-1185">Reference proteome</keyword>
<dbReference type="EMBL" id="BAAANH010000002">
    <property type="protein sequence ID" value="GAA1756445.1"/>
    <property type="molecule type" value="Genomic_DNA"/>
</dbReference>
<dbReference type="PRINTS" id="PR00081">
    <property type="entry name" value="GDHRDH"/>
</dbReference>
<comment type="caution">
    <text evidence="3">The sequence shown here is derived from an EMBL/GenBank/DDBJ whole genome shotgun (WGS) entry which is preliminary data.</text>
</comment>
<evidence type="ECO:0000256" key="2">
    <source>
        <dbReference type="ARBA" id="ARBA00023002"/>
    </source>
</evidence>
<dbReference type="PANTHER" id="PTHR24321">
    <property type="entry name" value="DEHYDROGENASES, SHORT CHAIN"/>
    <property type="match status" value="1"/>
</dbReference>
<reference evidence="4" key="1">
    <citation type="journal article" date="2019" name="Int. J. Syst. Evol. Microbiol.">
        <title>The Global Catalogue of Microorganisms (GCM) 10K type strain sequencing project: providing services to taxonomists for standard genome sequencing and annotation.</title>
        <authorList>
            <consortium name="The Broad Institute Genomics Platform"/>
            <consortium name="The Broad Institute Genome Sequencing Center for Infectious Disease"/>
            <person name="Wu L."/>
            <person name="Ma J."/>
        </authorList>
    </citation>
    <scope>NUCLEOTIDE SEQUENCE [LARGE SCALE GENOMIC DNA]</scope>
    <source>
        <strain evidence="4">JCM 14319</strain>
    </source>
</reference>
<organism evidence="3 4">
    <name type="scientific">Agromyces humatus</name>
    <dbReference type="NCBI Taxonomy" id="279573"/>
    <lineage>
        <taxon>Bacteria</taxon>
        <taxon>Bacillati</taxon>
        <taxon>Actinomycetota</taxon>
        <taxon>Actinomycetes</taxon>
        <taxon>Micrococcales</taxon>
        <taxon>Microbacteriaceae</taxon>
        <taxon>Agromyces</taxon>
    </lineage>
</organism>
<comment type="similarity">
    <text evidence="1">Belongs to the short-chain dehydrogenases/reductases (SDR) family.</text>
</comment>
<accession>A0ABP4WJW4</accession>
<keyword evidence="2" id="KW-0560">Oxidoreductase</keyword>
<gene>
    <name evidence="3" type="ORF">GCM10009747_13620</name>
</gene>
<dbReference type="Proteomes" id="UP001500506">
    <property type="component" value="Unassembled WGS sequence"/>
</dbReference>
<dbReference type="InterPro" id="IPR036291">
    <property type="entry name" value="NAD(P)-bd_dom_sf"/>
</dbReference>
<name>A0ABP4WJW4_9MICO</name>
<proteinExistence type="inferred from homology"/>
<dbReference type="PANTHER" id="PTHR24321:SF8">
    <property type="entry name" value="ESTRADIOL 17-BETA-DEHYDROGENASE 8-RELATED"/>
    <property type="match status" value="1"/>
</dbReference>
<dbReference type="SUPFAM" id="SSF51735">
    <property type="entry name" value="NAD(P)-binding Rossmann-fold domains"/>
    <property type="match status" value="1"/>
</dbReference>
<dbReference type="Gene3D" id="3.40.50.720">
    <property type="entry name" value="NAD(P)-binding Rossmann-like Domain"/>
    <property type="match status" value="1"/>
</dbReference>